<dbReference type="Pfam" id="PF02597">
    <property type="entry name" value="ThiS"/>
    <property type="match status" value="1"/>
</dbReference>
<proteinExistence type="predicted"/>
<keyword evidence="2" id="KW-1185">Reference proteome</keyword>
<dbReference type="Gene3D" id="3.10.20.30">
    <property type="match status" value="1"/>
</dbReference>
<accession>A0A7W6FWK9</accession>
<sequence>MSLKLVFLGRLEDAAGVAEREVPFAPALRDVLAGLDSELSEALSGARIKLAVNGKLVAGHDLPMLADGDELAFLPPVSGG</sequence>
<dbReference type="InterPro" id="IPR003749">
    <property type="entry name" value="ThiS/MoaD-like"/>
</dbReference>
<dbReference type="InterPro" id="IPR012675">
    <property type="entry name" value="Beta-grasp_dom_sf"/>
</dbReference>
<reference evidence="1 2" key="1">
    <citation type="submission" date="2020-08" db="EMBL/GenBank/DDBJ databases">
        <title>Genomic Encyclopedia of Type Strains, Phase IV (KMG-IV): sequencing the most valuable type-strain genomes for metagenomic binning, comparative biology and taxonomic classification.</title>
        <authorList>
            <person name="Goeker M."/>
        </authorList>
    </citation>
    <scope>NUCLEOTIDE SEQUENCE [LARGE SCALE GENOMIC DNA]</scope>
    <source>
        <strain evidence="1 2">DSM 27568</strain>
    </source>
</reference>
<dbReference type="InterPro" id="IPR016155">
    <property type="entry name" value="Mopterin_synth/thiamin_S_b"/>
</dbReference>
<dbReference type="RefSeq" id="WP_183615419.1">
    <property type="nucleotide sequence ID" value="NZ_JACIDY010000001.1"/>
</dbReference>
<evidence type="ECO:0000313" key="2">
    <source>
        <dbReference type="Proteomes" id="UP000561459"/>
    </source>
</evidence>
<gene>
    <name evidence="1" type="ORF">GGR39_000088</name>
</gene>
<dbReference type="AlphaFoldDB" id="A0A7W6FWK9"/>
<organism evidence="1 2">
    <name type="scientific">Novosphingobium fluoreni</name>
    <dbReference type="NCBI Taxonomy" id="1391222"/>
    <lineage>
        <taxon>Bacteria</taxon>
        <taxon>Pseudomonadati</taxon>
        <taxon>Pseudomonadota</taxon>
        <taxon>Alphaproteobacteria</taxon>
        <taxon>Sphingomonadales</taxon>
        <taxon>Sphingomonadaceae</taxon>
        <taxon>Novosphingobium</taxon>
    </lineage>
</organism>
<dbReference type="EMBL" id="JACIDY010000001">
    <property type="protein sequence ID" value="MBB3938459.1"/>
    <property type="molecule type" value="Genomic_DNA"/>
</dbReference>
<name>A0A7W6FWK9_9SPHN</name>
<protein>
    <submittedName>
        <fullName evidence="1">Molybdopterin synthase sulfur carrier subunit</fullName>
    </submittedName>
</protein>
<dbReference type="Proteomes" id="UP000561459">
    <property type="component" value="Unassembled WGS sequence"/>
</dbReference>
<dbReference type="CDD" id="cd00754">
    <property type="entry name" value="Ubl_MoaD"/>
    <property type="match status" value="1"/>
</dbReference>
<dbReference type="SUPFAM" id="SSF54285">
    <property type="entry name" value="MoaD/ThiS"/>
    <property type="match status" value="1"/>
</dbReference>
<evidence type="ECO:0000313" key="1">
    <source>
        <dbReference type="EMBL" id="MBB3938459.1"/>
    </source>
</evidence>
<comment type="caution">
    <text evidence="1">The sequence shown here is derived from an EMBL/GenBank/DDBJ whole genome shotgun (WGS) entry which is preliminary data.</text>
</comment>